<keyword evidence="3" id="KW-1185">Reference proteome</keyword>
<dbReference type="HOGENOM" id="CLU_2907612_0_0_1"/>
<reference evidence="2" key="2">
    <citation type="submission" date="2015-03" db="UniProtKB">
        <authorList>
            <consortium name="EnsemblPlants"/>
        </authorList>
    </citation>
    <scope>IDENTIFICATION</scope>
</reference>
<sequence length="62" mass="6518">MCGRGQPHRSTPAASRLSPSATMASSATGTDRAILVKPFDETEEEKEKATKKKGNGKAANNT</sequence>
<dbReference type="Gramene" id="OBART11G04920.1">
    <property type="protein sequence ID" value="OBART11G04920.1"/>
    <property type="gene ID" value="OBART11G04920"/>
</dbReference>
<accession>A0A0D3HIW9</accession>
<feature type="compositionally biased region" description="Polar residues" evidence="1">
    <location>
        <begin position="8"/>
        <end position="29"/>
    </location>
</feature>
<evidence type="ECO:0000313" key="2">
    <source>
        <dbReference type="EnsemblPlants" id="OBART11G04920.1"/>
    </source>
</evidence>
<organism evidence="2">
    <name type="scientific">Oryza barthii</name>
    <dbReference type="NCBI Taxonomy" id="65489"/>
    <lineage>
        <taxon>Eukaryota</taxon>
        <taxon>Viridiplantae</taxon>
        <taxon>Streptophyta</taxon>
        <taxon>Embryophyta</taxon>
        <taxon>Tracheophyta</taxon>
        <taxon>Spermatophyta</taxon>
        <taxon>Magnoliopsida</taxon>
        <taxon>Liliopsida</taxon>
        <taxon>Poales</taxon>
        <taxon>Poaceae</taxon>
        <taxon>BOP clade</taxon>
        <taxon>Oryzoideae</taxon>
        <taxon>Oryzeae</taxon>
        <taxon>Oryzinae</taxon>
        <taxon>Oryza</taxon>
    </lineage>
</organism>
<name>A0A0D3HIW9_9ORYZ</name>
<evidence type="ECO:0000256" key="1">
    <source>
        <dbReference type="SAM" id="MobiDB-lite"/>
    </source>
</evidence>
<reference evidence="2" key="1">
    <citation type="journal article" date="2009" name="Rice">
        <title>De Novo Next Generation Sequencing of Plant Genomes.</title>
        <authorList>
            <person name="Rounsley S."/>
            <person name="Marri P.R."/>
            <person name="Yu Y."/>
            <person name="He R."/>
            <person name="Sisneros N."/>
            <person name="Goicoechea J.L."/>
            <person name="Lee S.J."/>
            <person name="Angelova A."/>
            <person name="Kudrna D."/>
            <person name="Luo M."/>
            <person name="Affourtit J."/>
            <person name="Desany B."/>
            <person name="Knight J."/>
            <person name="Niazi F."/>
            <person name="Egholm M."/>
            <person name="Wing R.A."/>
        </authorList>
    </citation>
    <scope>NUCLEOTIDE SEQUENCE [LARGE SCALE GENOMIC DNA]</scope>
    <source>
        <strain evidence="2">cv. IRGC 105608</strain>
    </source>
</reference>
<protein>
    <submittedName>
        <fullName evidence="2">Uncharacterized protein</fullName>
    </submittedName>
</protein>
<feature type="region of interest" description="Disordered" evidence="1">
    <location>
        <begin position="1"/>
        <end position="62"/>
    </location>
</feature>
<evidence type="ECO:0000313" key="3">
    <source>
        <dbReference type="Proteomes" id="UP000026960"/>
    </source>
</evidence>
<proteinExistence type="predicted"/>
<dbReference type="AlphaFoldDB" id="A0A0D3HIW9"/>
<dbReference type="Proteomes" id="UP000026960">
    <property type="component" value="Chromosome 11"/>
</dbReference>
<dbReference type="PaxDb" id="65489-OBART11G04920.1"/>
<dbReference type="EnsemblPlants" id="OBART11G04920.1">
    <property type="protein sequence ID" value="OBART11G04920.1"/>
    <property type="gene ID" value="OBART11G04920"/>
</dbReference>